<evidence type="ECO:0000256" key="1">
    <source>
        <dbReference type="SAM" id="MobiDB-lite"/>
    </source>
</evidence>
<evidence type="ECO:0000313" key="2">
    <source>
        <dbReference type="EMBL" id="GGJ44028.1"/>
    </source>
</evidence>
<accession>A0ABQ2D5F4</accession>
<reference evidence="3" key="1">
    <citation type="journal article" date="2019" name="Int. J. Syst. Evol. Microbiol.">
        <title>The Global Catalogue of Microorganisms (GCM) 10K type strain sequencing project: providing services to taxonomists for standard genome sequencing and annotation.</title>
        <authorList>
            <consortium name="The Broad Institute Genomics Platform"/>
            <consortium name="The Broad Institute Genome Sequencing Center for Infectious Disease"/>
            <person name="Wu L."/>
            <person name="Ma J."/>
        </authorList>
    </citation>
    <scope>NUCLEOTIDE SEQUENCE [LARGE SCALE GENOMIC DNA]</scope>
    <source>
        <strain evidence="3">JCM 14370</strain>
    </source>
</reference>
<feature type="compositionally biased region" description="Basic and acidic residues" evidence="1">
    <location>
        <begin position="79"/>
        <end position="88"/>
    </location>
</feature>
<gene>
    <name evidence="2" type="ORF">GCM10008938_32880</name>
</gene>
<keyword evidence="3" id="KW-1185">Reference proteome</keyword>
<sequence length="1257" mass="142802">MPAALYATATDLNHYAEHPDAAHELPRIIRRLIHASEPHLTKLHFPAGKGTSTGGWDGEVEGATGNDKVPAGRSVWELSTDKDPGDKAQRDYVKRSFEEDHPDRDHLTFVHVNLRSWNRRKTWVEKKKEEKNPDYPWKDLEAYDADDLQDWLERHPALHVWVSHLIGLRPPHVEDLEGLWNKWAKSTRPAFTPELLLAGREQQAQRVLQWLQGDAGVLAVKAETREEATMFLAAVLLREGDKADPDLARALQVSDTQVWNQVQRTPNSPMVLIPEFEDRRHVHQATENGHHVFLPLGRSGEATSDTVVLPVLNQQLAEKALEQLGIPGYEATHLLTHSRGRVPVLHRMLVTDRSSLARPVWSDAAAADLIPLMLVGSWDEDHEADTQVITKLARKDAESLQERLVHWLNVDDAPILKADSVWQLVSLEDAWALLCRHVTQSQLTTFHHALLDVLGEQDPKYDLTPDDRPLAAVLERQLTHSDRLRTGMAEALAVMGAWDWSGHSRKDGGDLVEQSVRTLLKDADWKRWASLSDVLSELAEAAPDAFLDAAQKHTSALLETFQPDAWGNSPHVAMMFTLEMLAWSPTHLAQVTRILSDLTVINPEATRSTGKSPRETLSVVFNPGCAQTTASAKERLKVMAGLHQQEKYRRTAQKLYLRQLPTLNGSLVFGTHKPTWRHWLHGFEHTEGPEEYMLLFNTSLDVLLKDANREPSAFLWKSLLQKVRALRGEPQSRVLQALQKLNPQQLSSQDLAVVWGEVRSLLHQAASFHDDPWLNTAEPQTILSERLHALVPPVLKDRHLWLFQKCPQIAGMPESPYRPYLEALHRLQIQAIEEIFTQDGLKGLLDFALHLEPYHANRLGIQAVHVPGVVTQEDVLLETTLGSDQQVWVEFAQGFITHRFAVQGWPWADPMLEGLIPVLPVEALLNFFLPLTRDASTWQRLQAIGPELEKRYWETLPDLLVNRVEDMEHAVKCLLEQNRPWFALDAIGHRLMHEELLPVRTALILEVMEQAIRKENLHERFSGEMLWHHLKVIFEHLQNDREITAFQLAEIEWKLMPFFTVPGQSPAHLHQWMVARPDFFAVVMQVYLTPVDANSPDVEAQRKRWWAAYNLVSSFQHGPDLGLSGKGLTLTLVQWAPRALAACAALGCDALEEVGWVVSHCDSEDIWPPEAVRHLIEELASEDFDKGVLVGRQDQRGLIKKAHREAGAQEHALKARHLRDADVLQGQFPRTSRMLRKLANSYRRLGDRDDRDDELEH</sequence>
<name>A0ABQ2D5F4_9DEIO</name>
<comment type="caution">
    <text evidence="2">The sequence shown here is derived from an EMBL/GenBank/DDBJ whole genome shotgun (WGS) entry which is preliminary data.</text>
</comment>
<organism evidence="2 3">
    <name type="scientific">Deinococcus roseus</name>
    <dbReference type="NCBI Taxonomy" id="392414"/>
    <lineage>
        <taxon>Bacteria</taxon>
        <taxon>Thermotogati</taxon>
        <taxon>Deinococcota</taxon>
        <taxon>Deinococci</taxon>
        <taxon>Deinococcales</taxon>
        <taxon>Deinococcaceae</taxon>
        <taxon>Deinococcus</taxon>
    </lineage>
</organism>
<dbReference type="Proteomes" id="UP000632222">
    <property type="component" value="Unassembled WGS sequence"/>
</dbReference>
<protein>
    <submittedName>
        <fullName evidence="2">Uncharacterized protein</fullName>
    </submittedName>
</protein>
<evidence type="ECO:0000313" key="3">
    <source>
        <dbReference type="Proteomes" id="UP000632222"/>
    </source>
</evidence>
<dbReference type="EMBL" id="BMOD01000014">
    <property type="protein sequence ID" value="GGJ44028.1"/>
    <property type="molecule type" value="Genomic_DNA"/>
</dbReference>
<proteinExistence type="predicted"/>
<dbReference type="RefSeq" id="WP_189004312.1">
    <property type="nucleotide sequence ID" value="NZ_BMOD01000014.1"/>
</dbReference>
<feature type="region of interest" description="Disordered" evidence="1">
    <location>
        <begin position="62"/>
        <end position="88"/>
    </location>
</feature>